<evidence type="ECO:0000313" key="1">
    <source>
        <dbReference type="EMBL" id="TKR77762.1"/>
    </source>
</evidence>
<accession>A0A4U5N634</accession>
<protein>
    <submittedName>
        <fullName evidence="1">Uncharacterized protein</fullName>
    </submittedName>
</protein>
<dbReference type="Proteomes" id="UP000298663">
    <property type="component" value="Unassembled WGS sequence"/>
</dbReference>
<organism evidence="1 2">
    <name type="scientific">Steinernema carpocapsae</name>
    <name type="common">Entomopathogenic nematode</name>
    <dbReference type="NCBI Taxonomy" id="34508"/>
    <lineage>
        <taxon>Eukaryota</taxon>
        <taxon>Metazoa</taxon>
        <taxon>Ecdysozoa</taxon>
        <taxon>Nematoda</taxon>
        <taxon>Chromadorea</taxon>
        <taxon>Rhabditida</taxon>
        <taxon>Tylenchina</taxon>
        <taxon>Panagrolaimomorpha</taxon>
        <taxon>Strongyloidoidea</taxon>
        <taxon>Steinernematidae</taxon>
        <taxon>Steinernema</taxon>
    </lineage>
</organism>
<proteinExistence type="predicted"/>
<dbReference type="AlphaFoldDB" id="A0A4U5N634"/>
<sequence length="75" mass="8964">MRFRFLTPNLSFVLSLRQGELLPDFEQILDAFEDLADDQAKAIKTLEELQMTEFKKNAQKDRMIERVMKRMWNLA</sequence>
<evidence type="ECO:0000313" key="2">
    <source>
        <dbReference type="Proteomes" id="UP000298663"/>
    </source>
</evidence>
<dbReference type="EMBL" id="AZBU02000005">
    <property type="protein sequence ID" value="TKR77762.1"/>
    <property type="molecule type" value="Genomic_DNA"/>
</dbReference>
<gene>
    <name evidence="1" type="ORF">L596_018675</name>
</gene>
<name>A0A4U5N634_STECR</name>
<reference evidence="1 2" key="2">
    <citation type="journal article" date="2019" name="G3 (Bethesda)">
        <title>Hybrid Assembly of the Genome of the Entomopathogenic Nematode Steinernema carpocapsae Identifies the X-Chromosome.</title>
        <authorList>
            <person name="Serra L."/>
            <person name="Macchietto M."/>
            <person name="Macias-Munoz A."/>
            <person name="McGill C.J."/>
            <person name="Rodriguez I.M."/>
            <person name="Rodriguez B."/>
            <person name="Murad R."/>
            <person name="Mortazavi A."/>
        </authorList>
    </citation>
    <scope>NUCLEOTIDE SEQUENCE [LARGE SCALE GENOMIC DNA]</scope>
    <source>
        <strain evidence="1 2">ALL</strain>
    </source>
</reference>
<keyword evidence="2" id="KW-1185">Reference proteome</keyword>
<reference evidence="1 2" key="1">
    <citation type="journal article" date="2015" name="Genome Biol.">
        <title>Comparative genomics of Steinernema reveals deeply conserved gene regulatory networks.</title>
        <authorList>
            <person name="Dillman A.R."/>
            <person name="Macchietto M."/>
            <person name="Porter C.F."/>
            <person name="Rogers A."/>
            <person name="Williams B."/>
            <person name="Antoshechkin I."/>
            <person name="Lee M.M."/>
            <person name="Goodwin Z."/>
            <person name="Lu X."/>
            <person name="Lewis E.E."/>
            <person name="Goodrich-Blair H."/>
            <person name="Stock S.P."/>
            <person name="Adams B.J."/>
            <person name="Sternberg P.W."/>
            <person name="Mortazavi A."/>
        </authorList>
    </citation>
    <scope>NUCLEOTIDE SEQUENCE [LARGE SCALE GENOMIC DNA]</scope>
    <source>
        <strain evidence="1 2">ALL</strain>
    </source>
</reference>
<comment type="caution">
    <text evidence="1">The sequence shown here is derived from an EMBL/GenBank/DDBJ whole genome shotgun (WGS) entry which is preliminary data.</text>
</comment>